<evidence type="ECO:0000313" key="11">
    <source>
        <dbReference type="EMBL" id="OZG65109.1"/>
    </source>
</evidence>
<dbReference type="GO" id="GO:0000155">
    <property type="term" value="F:phosphorelay sensor kinase activity"/>
    <property type="evidence" value="ECO:0007669"/>
    <property type="project" value="InterPro"/>
</dbReference>
<comment type="catalytic activity">
    <reaction evidence="1">
        <text>ATP + protein L-histidine = ADP + protein N-phospho-L-histidine.</text>
        <dbReference type="EC" id="2.7.13.3"/>
    </reaction>
</comment>
<dbReference type="InterPro" id="IPR036890">
    <property type="entry name" value="HATPase_C_sf"/>
</dbReference>
<dbReference type="Pfam" id="PF07730">
    <property type="entry name" value="HisKA_3"/>
    <property type="match status" value="1"/>
</dbReference>
<keyword evidence="7" id="KW-0067">ATP-binding</keyword>
<gene>
    <name evidence="11" type="ORF">BAQU_1849</name>
</gene>
<dbReference type="InterPro" id="IPR011712">
    <property type="entry name" value="Sig_transdc_His_kin_sub3_dim/P"/>
</dbReference>
<dbReference type="Gene3D" id="3.30.565.10">
    <property type="entry name" value="Histidine kinase-like ATPase, C-terminal domain"/>
    <property type="match status" value="1"/>
</dbReference>
<name>A0A261G101_9BIFI</name>
<keyword evidence="6 11" id="KW-0418">Kinase</keyword>
<dbReference type="EC" id="2.7.13.3" evidence="2"/>
<organism evidence="11 12">
    <name type="scientific">Bifidobacterium aquikefiri</name>
    <dbReference type="NCBI Taxonomy" id="1653207"/>
    <lineage>
        <taxon>Bacteria</taxon>
        <taxon>Bacillati</taxon>
        <taxon>Actinomycetota</taxon>
        <taxon>Actinomycetes</taxon>
        <taxon>Bifidobacteriales</taxon>
        <taxon>Bifidobacteriaceae</taxon>
        <taxon>Bifidobacterium</taxon>
    </lineage>
</organism>
<dbReference type="AlphaFoldDB" id="A0A261G101"/>
<keyword evidence="3" id="KW-0597">Phosphoprotein</keyword>
<dbReference type="Gene3D" id="1.20.5.1930">
    <property type="match status" value="1"/>
</dbReference>
<evidence type="ECO:0000256" key="3">
    <source>
        <dbReference type="ARBA" id="ARBA00022553"/>
    </source>
</evidence>
<evidence type="ECO:0000256" key="6">
    <source>
        <dbReference type="ARBA" id="ARBA00022777"/>
    </source>
</evidence>
<dbReference type="SUPFAM" id="SSF55874">
    <property type="entry name" value="ATPase domain of HSP90 chaperone/DNA topoisomerase II/histidine kinase"/>
    <property type="match status" value="1"/>
</dbReference>
<keyword evidence="12" id="KW-1185">Reference proteome</keyword>
<evidence type="ECO:0000256" key="7">
    <source>
        <dbReference type="ARBA" id="ARBA00022840"/>
    </source>
</evidence>
<feature type="domain" description="Signal transduction histidine kinase subgroup 3 dimerisation and phosphoacceptor" evidence="10">
    <location>
        <begin position="176"/>
        <end position="238"/>
    </location>
</feature>
<dbReference type="PANTHER" id="PTHR24421:SF10">
    <property type="entry name" value="NITRATE_NITRITE SENSOR PROTEIN NARQ"/>
    <property type="match status" value="1"/>
</dbReference>
<evidence type="ECO:0000256" key="5">
    <source>
        <dbReference type="ARBA" id="ARBA00022741"/>
    </source>
</evidence>
<dbReference type="GO" id="GO:0046983">
    <property type="term" value="F:protein dimerization activity"/>
    <property type="evidence" value="ECO:0007669"/>
    <property type="project" value="InterPro"/>
</dbReference>
<keyword evidence="8" id="KW-0902">Two-component regulatory system</keyword>
<dbReference type="Proteomes" id="UP000216451">
    <property type="component" value="Unassembled WGS sequence"/>
</dbReference>
<feature type="transmembrane region" description="Helical" evidence="9">
    <location>
        <begin position="12"/>
        <end position="31"/>
    </location>
</feature>
<evidence type="ECO:0000259" key="10">
    <source>
        <dbReference type="Pfam" id="PF07730"/>
    </source>
</evidence>
<protein>
    <recommendedName>
        <fullName evidence="2">histidine kinase</fullName>
        <ecNumber evidence="2">2.7.13.3</ecNumber>
    </recommendedName>
</protein>
<dbReference type="EMBL" id="MWXA01000009">
    <property type="protein sequence ID" value="OZG65109.1"/>
    <property type="molecule type" value="Genomic_DNA"/>
</dbReference>
<evidence type="ECO:0000256" key="1">
    <source>
        <dbReference type="ARBA" id="ARBA00000085"/>
    </source>
</evidence>
<feature type="transmembrane region" description="Helical" evidence="9">
    <location>
        <begin position="77"/>
        <end position="96"/>
    </location>
</feature>
<dbReference type="InterPro" id="IPR050482">
    <property type="entry name" value="Sensor_HK_TwoCompSys"/>
</dbReference>
<sequence>MWRLTPRIVEVSLVVVILLAGLVDFYTLASSHGPWQAYAAPSILLLGVTIGYRFPWVGLALIAIVPFITLLSNVDAVAAWSMVCFAGFLLTLRGLPTLSVAPLLALSVFVSAGLSIGTIDVSIDPSPSIFAFAAAMGAVIGGSIRGNEQYHREVQLRIQQEQTARRAAVDRSIAQERLRIARDLHDSVGHQIAMVNMHLGAAEVSLPPDERTVRASLQSARESVKEVLKETQQILAILNVGRDEQQLEATPGHELITHLIESYRTGGLSIESHVESLGEDVDPQVSIAAYRIVQEALTNAHRYGDGIASITVKRDVQKNRVYMEIINGYGSRNRSSEPGGGNGLVGMRERAESVGGSLQIHSEPPLFRIVASLPLSGRK</sequence>
<dbReference type="GO" id="GO:0016020">
    <property type="term" value="C:membrane"/>
    <property type="evidence" value="ECO:0007669"/>
    <property type="project" value="InterPro"/>
</dbReference>
<feature type="transmembrane region" description="Helical" evidence="9">
    <location>
        <begin position="43"/>
        <end position="71"/>
    </location>
</feature>
<dbReference type="PANTHER" id="PTHR24421">
    <property type="entry name" value="NITRATE/NITRITE SENSOR PROTEIN NARX-RELATED"/>
    <property type="match status" value="1"/>
</dbReference>
<evidence type="ECO:0000256" key="2">
    <source>
        <dbReference type="ARBA" id="ARBA00012438"/>
    </source>
</evidence>
<proteinExistence type="predicted"/>
<reference evidence="11 12" key="1">
    <citation type="journal article" date="2017" name="BMC Genomics">
        <title>Comparative genomic and phylogenomic analyses of the Bifidobacteriaceae family.</title>
        <authorList>
            <person name="Lugli G.A."/>
            <person name="Milani C."/>
            <person name="Turroni F."/>
            <person name="Duranti S."/>
            <person name="Mancabelli L."/>
            <person name="Mangifesta M."/>
            <person name="Ferrario C."/>
            <person name="Modesto M."/>
            <person name="Mattarelli P."/>
            <person name="Jiri K."/>
            <person name="van Sinderen D."/>
            <person name="Ventura M."/>
        </authorList>
    </citation>
    <scope>NUCLEOTIDE SEQUENCE [LARGE SCALE GENOMIC DNA]</scope>
    <source>
        <strain evidence="11 12">LMG 28769</strain>
    </source>
</reference>
<evidence type="ECO:0000256" key="4">
    <source>
        <dbReference type="ARBA" id="ARBA00022679"/>
    </source>
</evidence>
<keyword evidence="9" id="KW-1133">Transmembrane helix</keyword>
<evidence type="ECO:0000256" key="8">
    <source>
        <dbReference type="ARBA" id="ARBA00023012"/>
    </source>
</evidence>
<comment type="caution">
    <text evidence="11">The sequence shown here is derived from an EMBL/GenBank/DDBJ whole genome shotgun (WGS) entry which is preliminary data.</text>
</comment>
<keyword evidence="4" id="KW-0808">Transferase</keyword>
<keyword evidence="9" id="KW-0472">Membrane</keyword>
<evidence type="ECO:0000256" key="9">
    <source>
        <dbReference type="SAM" id="Phobius"/>
    </source>
</evidence>
<dbReference type="GO" id="GO:0005524">
    <property type="term" value="F:ATP binding"/>
    <property type="evidence" value="ECO:0007669"/>
    <property type="project" value="UniProtKB-KW"/>
</dbReference>
<keyword evidence="9" id="KW-0812">Transmembrane</keyword>
<keyword evidence="5" id="KW-0547">Nucleotide-binding</keyword>
<dbReference type="CDD" id="cd16917">
    <property type="entry name" value="HATPase_UhpB-NarQ-NarX-like"/>
    <property type="match status" value="1"/>
</dbReference>
<accession>A0A261G101</accession>
<evidence type="ECO:0000313" key="12">
    <source>
        <dbReference type="Proteomes" id="UP000216451"/>
    </source>
</evidence>